<proteinExistence type="predicted"/>
<evidence type="ECO:0000313" key="1">
    <source>
        <dbReference type="EMBL" id="MBB3938390.1"/>
    </source>
</evidence>
<protein>
    <submittedName>
        <fullName evidence="1">Tryptophanase</fullName>
    </submittedName>
</protein>
<comment type="caution">
    <text evidence="1">The sequence shown here is derived from an EMBL/GenBank/DDBJ whole genome shotgun (WGS) entry which is preliminary data.</text>
</comment>
<dbReference type="Proteomes" id="UP000561459">
    <property type="component" value="Unassembled WGS sequence"/>
</dbReference>
<sequence length="90" mass="9447">MAGSDDGGDASIHVLEHLVCGQAEGFEAAFGQYRVARDVLCRLIASVVSFAVDLNREAGGKAGKVDSIRRLGHLPAEAVACRALLKLTPK</sequence>
<evidence type="ECO:0000313" key="2">
    <source>
        <dbReference type="Proteomes" id="UP000561459"/>
    </source>
</evidence>
<organism evidence="1 2">
    <name type="scientific">Novosphingobium fluoreni</name>
    <dbReference type="NCBI Taxonomy" id="1391222"/>
    <lineage>
        <taxon>Bacteria</taxon>
        <taxon>Pseudomonadati</taxon>
        <taxon>Pseudomonadota</taxon>
        <taxon>Alphaproteobacteria</taxon>
        <taxon>Sphingomonadales</taxon>
        <taxon>Sphingomonadaceae</taxon>
        <taxon>Novosphingobium</taxon>
    </lineage>
</organism>
<gene>
    <name evidence="1" type="ORF">GGR39_000019</name>
</gene>
<accession>A0A7W6BXS5</accession>
<keyword evidence="2" id="KW-1185">Reference proteome</keyword>
<dbReference type="AlphaFoldDB" id="A0A7W6BXS5"/>
<name>A0A7W6BXS5_9SPHN</name>
<reference evidence="1 2" key="1">
    <citation type="submission" date="2020-08" db="EMBL/GenBank/DDBJ databases">
        <title>Genomic Encyclopedia of Type Strains, Phase IV (KMG-IV): sequencing the most valuable type-strain genomes for metagenomic binning, comparative biology and taxonomic classification.</title>
        <authorList>
            <person name="Goeker M."/>
        </authorList>
    </citation>
    <scope>NUCLEOTIDE SEQUENCE [LARGE SCALE GENOMIC DNA]</scope>
    <source>
        <strain evidence="1 2">DSM 27568</strain>
    </source>
</reference>
<dbReference type="EMBL" id="JACIDY010000001">
    <property type="protein sequence ID" value="MBB3938390.1"/>
    <property type="molecule type" value="Genomic_DNA"/>
</dbReference>